<dbReference type="EMBL" id="AJWZ01001749">
    <property type="protein sequence ID" value="EKC72883.1"/>
    <property type="molecule type" value="Genomic_DNA"/>
</dbReference>
<organism evidence="1">
    <name type="scientific">human gut metagenome</name>
    <dbReference type="NCBI Taxonomy" id="408170"/>
    <lineage>
        <taxon>unclassified sequences</taxon>
        <taxon>metagenomes</taxon>
        <taxon>organismal metagenomes</taxon>
    </lineage>
</organism>
<protein>
    <submittedName>
        <fullName evidence="1">Uncharacterized protein</fullName>
    </submittedName>
</protein>
<comment type="caution">
    <text evidence="1">The sequence shown here is derived from an EMBL/GenBank/DDBJ whole genome shotgun (WGS) entry which is preliminary data.</text>
</comment>
<feature type="non-terminal residue" evidence="1">
    <location>
        <position position="192"/>
    </location>
</feature>
<evidence type="ECO:0000313" key="1">
    <source>
        <dbReference type="EMBL" id="EKC72883.1"/>
    </source>
</evidence>
<accession>K1TSV6</accession>
<dbReference type="AlphaFoldDB" id="K1TSV6"/>
<gene>
    <name evidence="1" type="ORF">OBE_02669</name>
</gene>
<proteinExistence type="predicted"/>
<sequence>MCLFLLGKNEYKAHIDSIIDKPNGGYVQSCSKGNNVSLYLSGIEEQLIKPRITVVRNYSVEKVNSNIDKKQNQLKKEHSKNEKIAESTLPKRNLQLQNKNETYSSVEKDFIQDVLVCIKETGKLAPTELYVLDKLRIAYNLSEERSRQLILGTIKKYNAKKNELLYKDAVSACLLDCGYLTTTERYLLEKLR</sequence>
<reference evidence="1" key="1">
    <citation type="journal article" date="2013" name="Environ. Microbiol.">
        <title>Microbiota from the distal guts of lean and obese adolescents exhibit partial functional redundancy besides clear differences in community structure.</title>
        <authorList>
            <person name="Ferrer M."/>
            <person name="Ruiz A."/>
            <person name="Lanza F."/>
            <person name="Haange S.B."/>
            <person name="Oberbach A."/>
            <person name="Till H."/>
            <person name="Bargiela R."/>
            <person name="Campoy C."/>
            <person name="Segura M.T."/>
            <person name="Richter M."/>
            <person name="von Bergen M."/>
            <person name="Seifert J."/>
            <person name="Suarez A."/>
        </authorList>
    </citation>
    <scope>NUCLEOTIDE SEQUENCE</scope>
</reference>
<name>K1TSV6_9ZZZZ</name>